<feature type="compositionally biased region" description="Polar residues" evidence="4">
    <location>
        <begin position="184"/>
        <end position="200"/>
    </location>
</feature>
<dbReference type="Pfam" id="PF12796">
    <property type="entry name" value="Ank_2"/>
    <property type="match status" value="2"/>
</dbReference>
<dbReference type="PROSITE" id="PS50297">
    <property type="entry name" value="ANK_REP_REGION"/>
    <property type="match status" value="4"/>
</dbReference>
<organism evidence="5 6">
    <name type="scientific">Brassicogethes aeneus</name>
    <name type="common">Rape pollen beetle</name>
    <name type="synonym">Meligethes aeneus</name>
    <dbReference type="NCBI Taxonomy" id="1431903"/>
    <lineage>
        <taxon>Eukaryota</taxon>
        <taxon>Metazoa</taxon>
        <taxon>Ecdysozoa</taxon>
        <taxon>Arthropoda</taxon>
        <taxon>Hexapoda</taxon>
        <taxon>Insecta</taxon>
        <taxon>Pterygota</taxon>
        <taxon>Neoptera</taxon>
        <taxon>Endopterygota</taxon>
        <taxon>Coleoptera</taxon>
        <taxon>Polyphaga</taxon>
        <taxon>Cucujiformia</taxon>
        <taxon>Nitidulidae</taxon>
        <taxon>Meligethinae</taxon>
        <taxon>Brassicogethes</taxon>
    </lineage>
</organism>
<feature type="compositionally biased region" description="Polar residues" evidence="4">
    <location>
        <begin position="18"/>
        <end position="27"/>
    </location>
</feature>
<evidence type="ECO:0000256" key="3">
    <source>
        <dbReference type="PROSITE-ProRule" id="PRU00023"/>
    </source>
</evidence>
<dbReference type="SUPFAM" id="SSF48403">
    <property type="entry name" value="Ankyrin repeat"/>
    <property type="match status" value="4"/>
</dbReference>
<feature type="repeat" description="ANK" evidence="3">
    <location>
        <begin position="2243"/>
        <end position="2275"/>
    </location>
</feature>
<dbReference type="EMBL" id="OV121132">
    <property type="protein sequence ID" value="CAH0545962.1"/>
    <property type="molecule type" value="Genomic_DNA"/>
</dbReference>
<feature type="compositionally biased region" description="Basic and acidic residues" evidence="4">
    <location>
        <begin position="170"/>
        <end position="183"/>
    </location>
</feature>
<keyword evidence="2 3" id="KW-0040">ANK repeat</keyword>
<feature type="compositionally biased region" description="Acidic residues" evidence="4">
    <location>
        <begin position="2439"/>
        <end position="2448"/>
    </location>
</feature>
<dbReference type="PANTHER" id="PTHR24126">
    <property type="entry name" value="ANKYRIN REPEAT, PH AND SEC7 DOMAIN CONTAINING PROTEIN SECG-RELATED"/>
    <property type="match status" value="1"/>
</dbReference>
<feature type="compositionally biased region" description="Polar residues" evidence="4">
    <location>
        <begin position="293"/>
        <end position="306"/>
    </location>
</feature>
<name>A0A9P0FBE0_BRAAE</name>
<dbReference type="PROSITE" id="PS50088">
    <property type="entry name" value="ANK_REPEAT"/>
    <property type="match status" value="5"/>
</dbReference>
<protein>
    <submittedName>
        <fullName evidence="5">Uncharacterized protein</fullName>
    </submittedName>
</protein>
<feature type="compositionally biased region" description="Polar residues" evidence="4">
    <location>
        <begin position="253"/>
        <end position="281"/>
    </location>
</feature>
<keyword evidence="1" id="KW-0677">Repeat</keyword>
<sequence length="2473" mass="285311">MKNTDEQIVEVNGRDNVSEPSTSSRNNDNSERQESDAIREEQMMPRMAQAVGNEVKNLPNKKRECVSEEDFDEAKKPKLKDLMGKHKAGTSNLNQDIGADTKSDFRFNDSINDNHLSGFLCDLKINEDLKSDGIAFKEASRGPFKCEAVGEGPLRLRLATPLASTSTVYARERPRSNNEEQDNKSQINKQTPLTTVTNVATAPALEAHPPCTNRKKSRKRKAKNNKKKNKKKKKNLSIQPNQIEDHQKVELRGQTQPGSSNANQGNQLDNTQPVSRQQSPGLSGDRLKRSDNDPNQAASSQRSSPDIDSDDEREKNTELFSAIKNGNMQKVQELRKAGLKVSIIDKNNKDNTPLHYAIEREKKEIAENLLQEWKADINAPNNKGNTPLHIATSKGNKELVQLLISKNASTNIKNNEVRTPLDIAKHLKRQDIVQILEPQIQPNLQASVGDNQQIGSSVQQRSDKKRPGIQGLHGVIYQLKLLMLFLKRGVDNQYSFRLSTEKKEANKFDDLFFEVTKNGKKEYRLLQAKHKADESKKITFDNLLTESDSDYSLVKYFLSYKDSKKEELFKNGIIKHVTVCTNINLDLDDKYELNGVSKTIREVVQKIEEKDNILDIDSEMFAKEAVRYRFSDNVALLLKPKLEHYNWTRLARRLAECFLKNNSIQHHQEHDIFKVYHTVLAKEVIHVKDEKFHDKFIENKGISEDTQKFREAFAKEIKKQSKGALTLEHINLAISERKVVDNKQVGLKLSNNFGSGEDKNWPNNAISDKDVNDFLDCLVFAVNQPNEDQLGKIIENEISKEFNFAAKDYVYKKLFEKMLEWLNGKEEEFFSYQDGKSFFEETKQELELIRLTLEYESKVKKFGLEFNSDAVQEIELFLAAKDTNKQVFNAITQQNTLSAIKVYQVLQNKNYIFMQLNSILHLQNRVIQAFEGSSNLLVIDCKTKEKEEDIQILYDQLSSIIQSSSNKKVVLITQGNDLLANKFKSTLKNKYQEKIDEKNSLLNLNPNSQKIVLEKGKVIFLGEEGVNLGKLVNNIETKKLIDGEVLSKLVNLEEVKIGKALIDSKYEDIKDYYIPRTFNRQVKIKELLKNKDSGFLVTDSNKSDKLKLQEDQDIVLISDTKEGFKHLCDNHKKHNIHWLKQEGDDLIWQKSYGTLSKLRKFVDTNSQAIQEYKPEGITDIKDRVVIISAEPGMGKSTVLTPLALKAKDSLWAVRINLLDYSNEFKREIDKKTKLNEAEAIKFLYRIVCFQLFQGGKEETTEKKEERKQTIEKVLSLINVKDSEVVLRDYRERIQGLNLFEIKLFNNFYNQGKIALLFDGFDEISPDYTEKVIELLQVLKNSKVQKLWITTRPYNFIQGSLEDKLSVFSYSLKPLLLEEQKGFLRKFWKEKLKLNELDEQRSGVFIDELLGKLPKSIDFMSIPLHASMVAEVFKDAFKSFYDSNEQELSDEHKREIEEKDLATLYDRFINIKFYKIRFKEKKPGMNNYDPDLISMVDKELKKFKEDHFKLALYAIFNEIEVEELLSQEEIGKVTELIEKIKEAKEKSGIIDIIINDKPRFVHLTFAEYFVASYFWESFNSVQFDKFEDFVENIIIKNLIKDDRIEICKFLQLKAKKDSNINLPDKLRTLLTKLLDQTTQYNHKGNGKQSTKLLFGIVEFSFSTNNVDVIENNDQLKLLCVSAEMGYIKLVEALETTLNNRFLKEYLNYDKWFYSPLWLAAQNAHLDVLKILVENFSYKSSWKDQDSNTLVQRIFETDEFDVLRSCLKLDIVDGKPYKDLNNQQALPIVEVFKEVAPSDVIELLIEKTDSNLVNGFKYLVGSSQISAAKLIAVQSLKYDKEITELAINKGIDFSDVTNLLLYEYGIESLNSPLNKLIYARHSQLSFHSDKEFLNLFERIELLLKAGVGYNYFDIQYSRFTLQYAEQIHYIHKLLYRVHKFHINKSSNPLGTILKLIIDNVCSSPDKGYKFVWSHQQDISLLLFYKDKSSKCNRSIQLLPKPHNIPKLLSKFYEDSNVNLVENALGKVREYITNAKEEIKAFKQYSGSKIYNKILIGYEEMLGFNVYRKEEAGSYQSLDEHEKDLLEWVLNLYIRQDYKINDALKEVEEEVLRFKEIINKLKENSDDKKYNTEEILDILAIKSIDTNEELQNLISNIYECGGIEFLSKTWSKLYGIGQQRIMGILELMFKFADQSSKIFELLKKLDASYKKLTKAIENKDYQKINNILQDIEPDFIKAIINGQDDEYGSPLHYAASEGDEKATTILLERRANPNLKMQGNGVLLSTAEQDFQGCTPLHVAVFNGQLEVAEILVKYGADVNAMSTGWQGETPLHMAVQSGKLDVIEFLVAKGAKDKFNAKLEVVQFLLKNKADPNIQDKNGKTALDLAQERLSQDRENDNLKTITDLLLSVTDESQHQEEQRLILLEECLPSTRHSRRKREDVEDVDEFNEEKDEKRDFSKIKIDSEKFVSYIKDLP</sequence>
<dbReference type="SUPFAM" id="SSF52540">
    <property type="entry name" value="P-loop containing nucleoside triphosphate hydrolases"/>
    <property type="match status" value="1"/>
</dbReference>
<evidence type="ECO:0000256" key="4">
    <source>
        <dbReference type="SAM" id="MobiDB-lite"/>
    </source>
</evidence>
<evidence type="ECO:0000313" key="6">
    <source>
        <dbReference type="Proteomes" id="UP001154078"/>
    </source>
</evidence>
<proteinExistence type="predicted"/>
<accession>A0A9P0FBE0</accession>
<feature type="region of interest" description="Disordered" evidence="4">
    <location>
        <begin position="2432"/>
        <end position="2451"/>
    </location>
</feature>
<dbReference type="Gene3D" id="3.40.50.300">
    <property type="entry name" value="P-loop containing nucleotide triphosphate hydrolases"/>
    <property type="match status" value="1"/>
</dbReference>
<dbReference type="SMART" id="SM00248">
    <property type="entry name" value="ANK"/>
    <property type="match status" value="7"/>
</dbReference>
<dbReference type="InterPro" id="IPR002110">
    <property type="entry name" value="Ankyrin_rpt"/>
</dbReference>
<evidence type="ECO:0000313" key="5">
    <source>
        <dbReference type="EMBL" id="CAH0545962.1"/>
    </source>
</evidence>
<dbReference type="PRINTS" id="PR01415">
    <property type="entry name" value="ANKYRIN"/>
</dbReference>
<dbReference type="Pfam" id="PF00023">
    <property type="entry name" value="Ank"/>
    <property type="match status" value="1"/>
</dbReference>
<dbReference type="PANTHER" id="PTHR24126:SF14">
    <property type="entry name" value="ANK_REP_REGION DOMAIN-CONTAINING PROTEIN"/>
    <property type="match status" value="1"/>
</dbReference>
<reference evidence="5" key="1">
    <citation type="submission" date="2021-12" db="EMBL/GenBank/DDBJ databases">
        <authorList>
            <person name="King R."/>
        </authorList>
    </citation>
    <scope>NUCLEOTIDE SEQUENCE</scope>
</reference>
<evidence type="ECO:0000256" key="1">
    <source>
        <dbReference type="ARBA" id="ARBA00022737"/>
    </source>
</evidence>
<dbReference type="Gene3D" id="1.25.40.20">
    <property type="entry name" value="Ankyrin repeat-containing domain"/>
    <property type="match status" value="6"/>
</dbReference>
<dbReference type="InterPro" id="IPR027417">
    <property type="entry name" value="P-loop_NTPase"/>
</dbReference>
<evidence type="ECO:0000256" key="2">
    <source>
        <dbReference type="ARBA" id="ARBA00023043"/>
    </source>
</evidence>
<dbReference type="InterPro" id="IPR036770">
    <property type="entry name" value="Ankyrin_rpt-contain_sf"/>
</dbReference>
<feature type="repeat" description="ANK" evidence="3">
    <location>
        <begin position="383"/>
        <end position="415"/>
    </location>
</feature>
<feature type="region of interest" description="Disordered" evidence="4">
    <location>
        <begin position="165"/>
        <end position="314"/>
    </location>
</feature>
<dbReference type="Proteomes" id="UP001154078">
    <property type="component" value="Chromosome 1"/>
</dbReference>
<feature type="repeat" description="ANK" evidence="3">
    <location>
        <begin position="349"/>
        <end position="382"/>
    </location>
</feature>
<feature type="compositionally biased region" description="Basic and acidic residues" evidence="4">
    <location>
        <begin position="28"/>
        <end position="43"/>
    </location>
</feature>
<keyword evidence="6" id="KW-1185">Reference proteome</keyword>
<gene>
    <name evidence="5" type="ORF">MELIAE_LOCUS230</name>
</gene>
<feature type="region of interest" description="Disordered" evidence="4">
    <location>
        <begin position="1"/>
        <end position="78"/>
    </location>
</feature>
<dbReference type="OrthoDB" id="6747958at2759"/>
<feature type="repeat" description="ANK" evidence="3">
    <location>
        <begin position="2324"/>
        <end position="2349"/>
    </location>
</feature>
<feature type="repeat" description="ANK" evidence="3">
    <location>
        <begin position="2289"/>
        <end position="2321"/>
    </location>
</feature>
<feature type="compositionally biased region" description="Basic residues" evidence="4">
    <location>
        <begin position="213"/>
        <end position="235"/>
    </location>
</feature>